<evidence type="ECO:0000259" key="1">
    <source>
        <dbReference type="PROSITE" id="PS51833"/>
    </source>
</evidence>
<sequence>MALQTSPTDAGPAPARRISLAALEPGMVLEEDVVRDDGALLVPRGTVLTERLISLLHAWPVRHQTTCVLAQGQGTGPQPPCQPEAESLDLTAAAAALEPRFVHCDLEELGQAALFAQSLPRAARLLRARGPHCLDLPGPVAPEALPPAPTSPPPGPMAIIEADPKLTSLPDVFVRISEALNDPNSTAKEAAEAIGKDTSLSAKLLQLVNSAFYGFPVKVDTLSRAVTIVGSRQLTTLALGISVIGLFKDLPEGLVNMRDFWKHSIGCGVIASNLAQAGTNGTGGTVEVERLFVAGLLHDVGRLVLYRNLPRHTAHVLAMARDEGILLRQAERAMLGFDHATLGGMLLRRWRFPENLEQAVRGHHGGQVAMGRTLPAMIHLADAAAGSLCIGSSGEVYAPPLSPAAWTTVGLTPEALAQALAVAEGQAAEIITLFLAEEA</sequence>
<proteinExistence type="predicted"/>
<accession>C4XQQ1</accession>
<evidence type="ECO:0000313" key="2">
    <source>
        <dbReference type="EMBL" id="BAH77785.1"/>
    </source>
</evidence>
<evidence type="ECO:0000313" key="3">
    <source>
        <dbReference type="Proteomes" id="UP000009071"/>
    </source>
</evidence>
<feature type="domain" description="HDOD" evidence="1">
    <location>
        <begin position="166"/>
        <end position="366"/>
    </location>
</feature>
<gene>
    <name evidence="2" type="ordered locus">DMR_42940</name>
</gene>
<dbReference type="InterPro" id="IPR052340">
    <property type="entry name" value="RNase_Y/CdgJ"/>
</dbReference>
<dbReference type="PROSITE" id="PS51833">
    <property type="entry name" value="HDOD"/>
    <property type="match status" value="1"/>
</dbReference>
<dbReference type="AlphaFoldDB" id="C4XQQ1"/>
<dbReference type="KEGG" id="dma:DMR_42940"/>
<protein>
    <recommendedName>
        <fullName evidence="1">HDOD domain-containing protein</fullName>
    </recommendedName>
</protein>
<dbReference type="CDD" id="cd00077">
    <property type="entry name" value="HDc"/>
    <property type="match status" value="1"/>
</dbReference>
<dbReference type="RefSeq" id="WP_015862905.1">
    <property type="nucleotide sequence ID" value="NC_012796.1"/>
</dbReference>
<dbReference type="eggNOG" id="COG1639">
    <property type="taxonomic scope" value="Bacteria"/>
</dbReference>
<dbReference type="OrthoDB" id="9803649at2"/>
<name>C4XQQ1_SOLM1</name>
<dbReference type="PANTHER" id="PTHR33525">
    <property type="match status" value="1"/>
</dbReference>
<dbReference type="EMBL" id="AP010904">
    <property type="protein sequence ID" value="BAH77785.1"/>
    <property type="molecule type" value="Genomic_DNA"/>
</dbReference>
<dbReference type="SUPFAM" id="SSF109604">
    <property type="entry name" value="HD-domain/PDEase-like"/>
    <property type="match status" value="1"/>
</dbReference>
<organism evidence="2 3">
    <name type="scientific">Solidesulfovibrio magneticus (strain ATCC 700980 / DSM 13731 / RS-1)</name>
    <name type="common">Desulfovibrio magneticus</name>
    <dbReference type="NCBI Taxonomy" id="573370"/>
    <lineage>
        <taxon>Bacteria</taxon>
        <taxon>Pseudomonadati</taxon>
        <taxon>Thermodesulfobacteriota</taxon>
        <taxon>Desulfovibrionia</taxon>
        <taxon>Desulfovibrionales</taxon>
        <taxon>Desulfovibrionaceae</taxon>
        <taxon>Solidesulfovibrio</taxon>
    </lineage>
</organism>
<dbReference type="HOGENOM" id="CLU_048246_4_1_7"/>
<dbReference type="InterPro" id="IPR013976">
    <property type="entry name" value="HDOD"/>
</dbReference>
<reference evidence="2 3" key="1">
    <citation type="journal article" date="2009" name="Genome Res.">
        <title>Whole genome sequence of Desulfovibrio magneticus strain RS-1 revealed common gene clusters in magnetotactic bacteria.</title>
        <authorList>
            <person name="Nakazawa H."/>
            <person name="Arakaki A."/>
            <person name="Narita-Yamada S."/>
            <person name="Yashiro I."/>
            <person name="Jinno K."/>
            <person name="Aoki N."/>
            <person name="Tsuruyama A."/>
            <person name="Okamura Y."/>
            <person name="Tanikawa S."/>
            <person name="Fujita N."/>
            <person name="Takeyama H."/>
            <person name="Matsunaga T."/>
        </authorList>
    </citation>
    <scope>NUCLEOTIDE SEQUENCE [LARGE SCALE GENOMIC DNA]</scope>
    <source>
        <strain evidence="3">ATCC 700980 / DSM 13731 / RS-1</strain>
    </source>
</reference>
<dbReference type="Proteomes" id="UP000009071">
    <property type="component" value="Chromosome"/>
</dbReference>
<dbReference type="STRING" id="573370.DMR_42940"/>
<dbReference type="Pfam" id="PF08668">
    <property type="entry name" value="HDOD"/>
    <property type="match status" value="1"/>
</dbReference>
<keyword evidence="3" id="KW-1185">Reference proteome</keyword>
<dbReference type="InterPro" id="IPR003607">
    <property type="entry name" value="HD/PDEase_dom"/>
</dbReference>
<dbReference type="PANTHER" id="PTHR33525:SF3">
    <property type="entry name" value="RIBONUCLEASE Y"/>
    <property type="match status" value="1"/>
</dbReference>
<dbReference type="Gene3D" id="1.10.3210.10">
    <property type="entry name" value="Hypothetical protein af1432"/>
    <property type="match status" value="1"/>
</dbReference>